<dbReference type="EMBL" id="JABDJR010000076">
    <property type="protein sequence ID" value="NNF05551.1"/>
    <property type="molecule type" value="Genomic_DNA"/>
</dbReference>
<proteinExistence type="predicted"/>
<name>A0A7Y2E5H4_UNCEI</name>
<evidence type="ECO:0000313" key="3">
    <source>
        <dbReference type="Proteomes" id="UP000547674"/>
    </source>
</evidence>
<reference evidence="2 3" key="1">
    <citation type="submission" date="2020-03" db="EMBL/GenBank/DDBJ databases">
        <title>Metabolic flexibility allows generalist bacteria to become dominant in a frequently disturbed ecosystem.</title>
        <authorList>
            <person name="Chen Y.-J."/>
            <person name="Leung P.M."/>
            <person name="Bay S.K."/>
            <person name="Hugenholtz P."/>
            <person name="Kessler A.J."/>
            <person name="Shelley G."/>
            <person name="Waite D.W."/>
            <person name="Cook P.L."/>
            <person name="Greening C."/>
        </authorList>
    </citation>
    <scope>NUCLEOTIDE SEQUENCE [LARGE SCALE GENOMIC DNA]</scope>
    <source>
        <strain evidence="2">SS_bin_28</strain>
    </source>
</reference>
<dbReference type="InterPro" id="IPR023393">
    <property type="entry name" value="START-like_dom_sf"/>
</dbReference>
<dbReference type="InterPro" id="IPR005031">
    <property type="entry name" value="COQ10_START"/>
</dbReference>
<dbReference type="Proteomes" id="UP000547674">
    <property type="component" value="Unassembled WGS sequence"/>
</dbReference>
<protein>
    <submittedName>
        <fullName evidence="2">SRPBCC family protein</fullName>
    </submittedName>
</protein>
<dbReference type="CDD" id="cd07820">
    <property type="entry name" value="SRPBCC_3"/>
    <property type="match status" value="1"/>
</dbReference>
<dbReference type="Gene3D" id="3.30.530.20">
    <property type="match status" value="1"/>
</dbReference>
<feature type="domain" description="Coenzyme Q-binding protein COQ10 START" evidence="1">
    <location>
        <begin position="10"/>
        <end position="136"/>
    </location>
</feature>
<dbReference type="AlphaFoldDB" id="A0A7Y2E5H4"/>
<evidence type="ECO:0000313" key="2">
    <source>
        <dbReference type="EMBL" id="NNF05551.1"/>
    </source>
</evidence>
<comment type="caution">
    <text evidence="2">The sequence shown here is derived from an EMBL/GenBank/DDBJ whole genome shotgun (WGS) entry which is preliminary data.</text>
</comment>
<sequence>MPTFIKKSEIPASAEDVFRWHTRPQALNDLTPPWEPAELAHRTGGIEDIGSQVTLKVGHKPFRITWLAEHTACEPGRSFVDVQRKGPFAKWIHTHSMIPKDQNSCWLEDRIEYALPLAPLSEWLAGWYVRRKLERMFQYRHQVTREALQRKADL</sequence>
<accession>A0A7Y2E5H4</accession>
<dbReference type="Pfam" id="PF03364">
    <property type="entry name" value="Polyketide_cyc"/>
    <property type="match status" value="1"/>
</dbReference>
<gene>
    <name evidence="2" type="ORF">HKN21_02205</name>
</gene>
<evidence type="ECO:0000259" key="1">
    <source>
        <dbReference type="Pfam" id="PF03364"/>
    </source>
</evidence>
<organism evidence="2 3">
    <name type="scientific">Eiseniibacteriota bacterium</name>
    <dbReference type="NCBI Taxonomy" id="2212470"/>
    <lineage>
        <taxon>Bacteria</taxon>
        <taxon>Candidatus Eiseniibacteriota</taxon>
    </lineage>
</organism>
<dbReference type="SUPFAM" id="SSF55961">
    <property type="entry name" value="Bet v1-like"/>
    <property type="match status" value="1"/>
</dbReference>